<reference evidence="1" key="1">
    <citation type="submission" date="2021-06" db="EMBL/GenBank/DDBJ databases">
        <authorList>
            <person name="Kallberg Y."/>
            <person name="Tangrot J."/>
            <person name="Rosling A."/>
        </authorList>
    </citation>
    <scope>NUCLEOTIDE SEQUENCE</scope>
    <source>
        <strain evidence="1">FL966</strain>
    </source>
</reference>
<proteinExistence type="predicted"/>
<evidence type="ECO:0000313" key="2">
    <source>
        <dbReference type="Proteomes" id="UP000789759"/>
    </source>
</evidence>
<dbReference type="OrthoDB" id="2400393at2759"/>
<keyword evidence="2" id="KW-1185">Reference proteome</keyword>
<organism evidence="1 2">
    <name type="scientific">Cetraspora pellucida</name>
    <dbReference type="NCBI Taxonomy" id="1433469"/>
    <lineage>
        <taxon>Eukaryota</taxon>
        <taxon>Fungi</taxon>
        <taxon>Fungi incertae sedis</taxon>
        <taxon>Mucoromycota</taxon>
        <taxon>Glomeromycotina</taxon>
        <taxon>Glomeromycetes</taxon>
        <taxon>Diversisporales</taxon>
        <taxon>Gigasporaceae</taxon>
        <taxon>Cetraspora</taxon>
    </lineage>
</organism>
<evidence type="ECO:0000313" key="1">
    <source>
        <dbReference type="EMBL" id="CAG8613012.1"/>
    </source>
</evidence>
<comment type="caution">
    <text evidence="1">The sequence shown here is derived from an EMBL/GenBank/DDBJ whole genome shotgun (WGS) entry which is preliminary data.</text>
</comment>
<accession>A0A9N9CVA2</accession>
<dbReference type="EMBL" id="CAJVQA010005096">
    <property type="protein sequence ID" value="CAG8613012.1"/>
    <property type="molecule type" value="Genomic_DNA"/>
</dbReference>
<dbReference type="Proteomes" id="UP000789759">
    <property type="component" value="Unassembled WGS sequence"/>
</dbReference>
<name>A0A9N9CVA2_9GLOM</name>
<protein>
    <submittedName>
        <fullName evidence="1">16905_t:CDS:1</fullName>
    </submittedName>
</protein>
<dbReference type="AlphaFoldDB" id="A0A9N9CVA2"/>
<gene>
    <name evidence="1" type="ORF">CPELLU_LOCUS7548</name>
</gene>
<sequence>MNFINESEINGVYICFFDQNHDVDNEDTEIDYEINSKSAEVYNLVKQLPAQNAFNIFIDNYFSSVNLFNFLREKEYGACGTSLPIPKVVNNYNIYIGAVDIADQLHMALVNSYIISKSLALCNELKTFKLELVRILIKDAAVNPLKCTMRSEEQNLPEKKAENKKESLSVVLVFAKKNDELALQNLPQSHLWCSKYDVALCYNKERSCFRDFHTLKD</sequence>